<dbReference type="SUPFAM" id="SSF103473">
    <property type="entry name" value="MFS general substrate transporter"/>
    <property type="match status" value="1"/>
</dbReference>
<dbReference type="InterPro" id="IPR036259">
    <property type="entry name" value="MFS_trans_sf"/>
</dbReference>
<keyword evidence="2 5" id="KW-0812">Transmembrane</keyword>
<feature type="transmembrane region" description="Helical" evidence="5">
    <location>
        <begin position="160"/>
        <end position="186"/>
    </location>
</feature>
<keyword evidence="8" id="KW-1185">Reference proteome</keyword>
<evidence type="ECO:0000256" key="2">
    <source>
        <dbReference type="ARBA" id="ARBA00022692"/>
    </source>
</evidence>
<dbReference type="Pfam" id="PF07690">
    <property type="entry name" value="MFS_1"/>
    <property type="match status" value="1"/>
</dbReference>
<feature type="transmembrane region" description="Helical" evidence="5">
    <location>
        <begin position="241"/>
        <end position="262"/>
    </location>
</feature>
<dbReference type="RefSeq" id="WP_253762717.1">
    <property type="nucleotide sequence ID" value="NZ_JAMZDZ010000001.1"/>
</dbReference>
<feature type="transmembrane region" description="Helical" evidence="5">
    <location>
        <begin position="42"/>
        <end position="61"/>
    </location>
</feature>
<feature type="domain" description="Major facilitator superfamily (MFS) profile" evidence="6">
    <location>
        <begin position="24"/>
        <end position="417"/>
    </location>
</feature>
<evidence type="ECO:0000259" key="6">
    <source>
        <dbReference type="PROSITE" id="PS50850"/>
    </source>
</evidence>
<dbReference type="Proteomes" id="UP001595816">
    <property type="component" value="Unassembled WGS sequence"/>
</dbReference>
<evidence type="ECO:0000256" key="4">
    <source>
        <dbReference type="ARBA" id="ARBA00023136"/>
    </source>
</evidence>
<name>A0ABV8M029_9ACTN</name>
<feature type="transmembrane region" description="Helical" evidence="5">
    <location>
        <begin position="268"/>
        <end position="291"/>
    </location>
</feature>
<evidence type="ECO:0000256" key="3">
    <source>
        <dbReference type="ARBA" id="ARBA00022989"/>
    </source>
</evidence>
<keyword evidence="4 5" id="KW-0472">Membrane</keyword>
<dbReference type="InterPro" id="IPR020846">
    <property type="entry name" value="MFS_dom"/>
</dbReference>
<feature type="transmembrane region" description="Helical" evidence="5">
    <location>
        <begin position="192"/>
        <end position="212"/>
    </location>
</feature>
<dbReference type="PROSITE" id="PS50850">
    <property type="entry name" value="MFS"/>
    <property type="match status" value="1"/>
</dbReference>
<feature type="transmembrane region" description="Helical" evidence="5">
    <location>
        <begin position="18"/>
        <end position="35"/>
    </location>
</feature>
<feature type="transmembrane region" description="Helical" evidence="5">
    <location>
        <begin position="303"/>
        <end position="322"/>
    </location>
</feature>
<dbReference type="PANTHER" id="PTHR23518">
    <property type="entry name" value="C-METHYLTRANSFERASE"/>
    <property type="match status" value="1"/>
</dbReference>
<feature type="transmembrane region" description="Helical" evidence="5">
    <location>
        <begin position="391"/>
        <end position="412"/>
    </location>
</feature>
<sequence>MYLSTVDRPAATGAGRRWTAIGANVFALGLVSLVTDVSAEMVTAVLPAYLVLGLGLTPLAYGAVDGLYTGATAVLRLAGGWLADRTRQRKTVAGIGYGVSAVAKLGLLVMGTQTAAIGGVIAADRMGKGLRTAPRDALITLSAPPGLLGRAFGVHRTLDAAGAFLGPLVALGVLTATGSAAVTAASRDAFDAVFVCSFCVAAFGVLLLVLFVKEHRDPLAASRPRARDLAALAADPRARRLTAAGCVLGLATIGDGFVYLLLQRRSGLAIGWFPMLAVGTNLTYLLLAGLAGATADRLGRQRVLLGGYVLLAAIYLVLATPWQGTPMIAIVLLLNGAFYASTDGVLMALAGPVLPQTLRTTGLAMIQTGQAVAYLGSSVLFGLVWQRWDTTTAVLVAFTLTLLAGVATAVLVRPRAR</sequence>
<keyword evidence="3 5" id="KW-1133">Transmembrane helix</keyword>
<proteinExistence type="predicted"/>
<evidence type="ECO:0000256" key="5">
    <source>
        <dbReference type="SAM" id="Phobius"/>
    </source>
</evidence>
<evidence type="ECO:0000256" key="1">
    <source>
        <dbReference type="ARBA" id="ARBA00004651"/>
    </source>
</evidence>
<dbReference type="Gene3D" id="1.20.1250.20">
    <property type="entry name" value="MFS general substrate transporter like domains"/>
    <property type="match status" value="2"/>
</dbReference>
<comment type="caution">
    <text evidence="7">The sequence shown here is derived from an EMBL/GenBank/DDBJ whole genome shotgun (WGS) entry which is preliminary data.</text>
</comment>
<protein>
    <submittedName>
        <fullName evidence="7">MFS transporter</fullName>
    </submittedName>
</protein>
<feature type="transmembrane region" description="Helical" evidence="5">
    <location>
        <begin position="328"/>
        <end position="350"/>
    </location>
</feature>
<organism evidence="7 8">
    <name type="scientific">Hamadaea flava</name>
    <dbReference type="NCBI Taxonomy" id="1742688"/>
    <lineage>
        <taxon>Bacteria</taxon>
        <taxon>Bacillati</taxon>
        <taxon>Actinomycetota</taxon>
        <taxon>Actinomycetes</taxon>
        <taxon>Micromonosporales</taxon>
        <taxon>Micromonosporaceae</taxon>
        <taxon>Hamadaea</taxon>
    </lineage>
</organism>
<reference evidence="8" key="1">
    <citation type="journal article" date="2019" name="Int. J. Syst. Evol. Microbiol.">
        <title>The Global Catalogue of Microorganisms (GCM) 10K type strain sequencing project: providing services to taxonomists for standard genome sequencing and annotation.</title>
        <authorList>
            <consortium name="The Broad Institute Genomics Platform"/>
            <consortium name="The Broad Institute Genome Sequencing Center for Infectious Disease"/>
            <person name="Wu L."/>
            <person name="Ma J."/>
        </authorList>
    </citation>
    <scope>NUCLEOTIDE SEQUENCE [LARGE SCALE GENOMIC DNA]</scope>
    <source>
        <strain evidence="8">CGMCC 4.7289</strain>
    </source>
</reference>
<dbReference type="InterPro" id="IPR011701">
    <property type="entry name" value="MFS"/>
</dbReference>
<evidence type="ECO:0000313" key="7">
    <source>
        <dbReference type="EMBL" id="MFC4136069.1"/>
    </source>
</evidence>
<evidence type="ECO:0000313" key="8">
    <source>
        <dbReference type="Proteomes" id="UP001595816"/>
    </source>
</evidence>
<dbReference type="CDD" id="cd17370">
    <property type="entry name" value="MFS_MJ1317_like"/>
    <property type="match status" value="1"/>
</dbReference>
<dbReference type="PANTHER" id="PTHR23518:SF2">
    <property type="entry name" value="MAJOR FACILITATOR SUPERFAMILY TRANSPORTER"/>
    <property type="match status" value="1"/>
</dbReference>
<comment type="subcellular location">
    <subcellularLocation>
        <location evidence="1">Cell membrane</location>
        <topology evidence="1">Multi-pass membrane protein</topology>
    </subcellularLocation>
</comment>
<accession>A0ABV8M029</accession>
<gene>
    <name evidence="7" type="ORF">ACFOZ4_36145</name>
</gene>
<feature type="transmembrane region" description="Helical" evidence="5">
    <location>
        <begin position="362"/>
        <end position="385"/>
    </location>
</feature>
<dbReference type="EMBL" id="JBHSAY010000028">
    <property type="protein sequence ID" value="MFC4136069.1"/>
    <property type="molecule type" value="Genomic_DNA"/>
</dbReference>